<evidence type="ECO:0000313" key="4">
    <source>
        <dbReference type="Proteomes" id="UP001152797"/>
    </source>
</evidence>
<dbReference type="Proteomes" id="UP001152797">
    <property type="component" value="Unassembled WGS sequence"/>
</dbReference>
<dbReference type="OrthoDB" id="10645728at2759"/>
<dbReference type="EMBL" id="CAMXCT030001166">
    <property type="protein sequence ID" value="CAL4774734.1"/>
    <property type="molecule type" value="Genomic_DNA"/>
</dbReference>
<keyword evidence="4" id="KW-1185">Reference proteome</keyword>
<feature type="compositionally biased region" description="Polar residues" evidence="1">
    <location>
        <begin position="116"/>
        <end position="125"/>
    </location>
</feature>
<proteinExistence type="predicted"/>
<organism evidence="2">
    <name type="scientific">Cladocopium goreaui</name>
    <dbReference type="NCBI Taxonomy" id="2562237"/>
    <lineage>
        <taxon>Eukaryota</taxon>
        <taxon>Sar</taxon>
        <taxon>Alveolata</taxon>
        <taxon>Dinophyceae</taxon>
        <taxon>Suessiales</taxon>
        <taxon>Symbiodiniaceae</taxon>
        <taxon>Cladocopium</taxon>
    </lineage>
</organism>
<feature type="compositionally biased region" description="Basic and acidic residues" evidence="1">
    <location>
        <begin position="12"/>
        <end position="28"/>
    </location>
</feature>
<sequence length="125" mass="14200">MPQAPHLPRQPQHQDREVHEPVPERTERSLQASVSRIAQESISFGRLLQEAQDTLKGAATQATAPTARRLHQHLDALEAKTRQLRADAGRSQMRRSPREGTQHQQSFDLITRGTGWRTQPRTSQL</sequence>
<gene>
    <name evidence="2" type="ORF">C1SCF055_LOCUS14693</name>
</gene>
<evidence type="ECO:0000313" key="3">
    <source>
        <dbReference type="EMBL" id="CAL1140797.1"/>
    </source>
</evidence>
<accession>A0A9P1C8D0</accession>
<dbReference type="EMBL" id="CAMXCT010001166">
    <property type="protein sequence ID" value="CAI3987422.1"/>
    <property type="molecule type" value="Genomic_DNA"/>
</dbReference>
<name>A0A9P1C8D0_9DINO</name>
<comment type="caution">
    <text evidence="2">The sequence shown here is derived from an EMBL/GenBank/DDBJ whole genome shotgun (WGS) entry which is preliminary data.</text>
</comment>
<evidence type="ECO:0000256" key="1">
    <source>
        <dbReference type="SAM" id="MobiDB-lite"/>
    </source>
</evidence>
<reference evidence="2" key="1">
    <citation type="submission" date="2022-10" db="EMBL/GenBank/DDBJ databases">
        <authorList>
            <person name="Chen Y."/>
            <person name="Dougan E. K."/>
            <person name="Chan C."/>
            <person name="Rhodes N."/>
            <person name="Thang M."/>
        </authorList>
    </citation>
    <scope>NUCLEOTIDE SEQUENCE</scope>
</reference>
<evidence type="ECO:0000313" key="2">
    <source>
        <dbReference type="EMBL" id="CAI3987422.1"/>
    </source>
</evidence>
<protein>
    <submittedName>
        <fullName evidence="2">Uncharacterized protein</fullName>
    </submittedName>
</protein>
<feature type="region of interest" description="Disordered" evidence="1">
    <location>
        <begin position="1"/>
        <end position="33"/>
    </location>
</feature>
<dbReference type="EMBL" id="CAMXCT020001166">
    <property type="protein sequence ID" value="CAL1140797.1"/>
    <property type="molecule type" value="Genomic_DNA"/>
</dbReference>
<dbReference type="AlphaFoldDB" id="A0A9P1C8D0"/>
<reference evidence="3" key="2">
    <citation type="submission" date="2024-04" db="EMBL/GenBank/DDBJ databases">
        <authorList>
            <person name="Chen Y."/>
            <person name="Shah S."/>
            <person name="Dougan E. K."/>
            <person name="Thang M."/>
            <person name="Chan C."/>
        </authorList>
    </citation>
    <scope>NUCLEOTIDE SEQUENCE [LARGE SCALE GENOMIC DNA]</scope>
</reference>
<feature type="region of interest" description="Disordered" evidence="1">
    <location>
        <begin position="80"/>
        <end position="125"/>
    </location>
</feature>